<keyword evidence="2" id="KW-0067">ATP-binding</keyword>
<evidence type="ECO:0000259" key="5">
    <source>
        <dbReference type="PROSITE" id="PS51455"/>
    </source>
</evidence>
<evidence type="ECO:0000256" key="2">
    <source>
        <dbReference type="PROSITE-ProRule" id="PRU00781"/>
    </source>
</evidence>
<evidence type="ECO:0000259" key="4">
    <source>
        <dbReference type="PROSITE" id="PS50222"/>
    </source>
</evidence>
<feature type="compositionally biased region" description="Polar residues" evidence="3">
    <location>
        <begin position="173"/>
        <end position="212"/>
    </location>
</feature>
<keyword evidence="2" id="KW-0547">Nucleotide-binding</keyword>
<sequence>MSNHQVRESLSFALKFEDEKHYVEAFAQYLCCIDLITSQLRELTIPMNISHVDLYSQDVQLKTDQLFYFARECLYRSEIIFNDKRSYFGGGSDSGKVLTDHSKDLNHHEKESIPSWLYNPNVHPSSNIYPSISSSTNQNYGNIGNGGGLLLGEGFDKTEQKYQKFDNNKTISTMQPVVTKPSSEINTQNSNKTTTPLNKSIIQPKQLETVNVNTRNSSPRRTPPPLKKSSSISSPSDLKSSAAAASSSATTGNSNTSPNNASSKAPPKLPSKLSAKNSEMTSSKLSSQSDNIQQEPPMTSLSDQQQTLENLTFVKQQIAYYDAINKNLENSNNTAIRKTNSFSAAISSSRQSLSFSETIPNSNTLMTSSSSLPETTTDKDNINTTSVATPRPFVNRSQRSSEDLSSSNSHASNPRLSLRLTTTTAKDLFTSPRGTAKPSSSEHRRSLSQRMISSINKRDLTNKFSEEEHKYLTFVFHIIDSQSKDSYLDLCEFTQHLSLLAFDRTFMFDFNAPYPTIKKSKIQPTFAGRLFNALDLNKSGSIEIFDFKESASTLYSNVGVEEQAKLGFNIFDRDNDGIATKQDFITVFQQIFSTLDFIGLYKNATTDGSNSPSSFLLVGHSEILSHAVTIAEKIFSSIDQTNNGSITVAEYCKAVKENPFLILGFSQIPINDSLKLKLTRNLSRNGGQPVFFGHPSFHKVLSMMIGIRLSQEIRPSISGPYLTDRDFKFMNTFELTPPKFLRCIQPPIHYNLDDPNTKYIDEQTTFTDCAPLVFKNIRALFGVSEEEYALSFGPEMLFSNLLMGKLTTLSERLTDGKSGNFFFYTHNGRFLCKTISSAEFETTMEFLGNYYSYLYNNRETLLTKIYGLYKINDICFIVMGNVFDTQLPIDKIYDLKGSTIGRYNSTGVGILKDLNWKDTDKTMRIQDPLKKERLLKQIMDDTKFLERNEIIDYSLLVGIHETKKFREKPIHYQDPIYTTLPSSSFRTFYQEDYGGMLSTNQGEEIYFVAIIDILIQYGLKKRGENLIKTIYFGEESGISVVDPNMYAGRFLNFMKSIVE</sequence>
<dbReference type="AlphaFoldDB" id="A0AA88KM65"/>
<dbReference type="RefSeq" id="XP_044550119.1">
    <property type="nucleotide sequence ID" value="XM_044692005.1"/>
</dbReference>
<dbReference type="EMBL" id="PYSW02000016">
    <property type="protein sequence ID" value="KAG2386126.1"/>
    <property type="molecule type" value="Genomic_DNA"/>
</dbReference>
<keyword evidence="7" id="KW-1185">Reference proteome</keyword>
<feature type="compositionally biased region" description="Low complexity" evidence="3">
    <location>
        <begin position="395"/>
        <end position="417"/>
    </location>
</feature>
<dbReference type="Gene3D" id="1.10.238.10">
    <property type="entry name" value="EF-hand"/>
    <property type="match status" value="1"/>
</dbReference>
<feature type="region of interest" description="Disordered" evidence="3">
    <location>
        <begin position="350"/>
        <end position="449"/>
    </location>
</feature>
<dbReference type="InterPro" id="IPR002048">
    <property type="entry name" value="EF_hand_dom"/>
</dbReference>
<dbReference type="GeneID" id="68095028"/>
<accession>A0AA88KM65</accession>
<dbReference type="SMART" id="SM00330">
    <property type="entry name" value="PIPKc"/>
    <property type="match status" value="1"/>
</dbReference>
<dbReference type="InterPro" id="IPR002498">
    <property type="entry name" value="PInositol-4-P-4/5-kinase_core"/>
</dbReference>
<gene>
    <name evidence="6" type="ORF">C9374_002572</name>
</gene>
<feature type="compositionally biased region" description="Polar residues" evidence="3">
    <location>
        <begin position="274"/>
        <end position="303"/>
    </location>
</feature>
<dbReference type="PROSITE" id="PS00018">
    <property type="entry name" value="EF_HAND_1"/>
    <property type="match status" value="1"/>
</dbReference>
<evidence type="ECO:0000256" key="1">
    <source>
        <dbReference type="ARBA" id="ARBA00022837"/>
    </source>
</evidence>
<dbReference type="SUPFAM" id="SSF56104">
    <property type="entry name" value="SAICAR synthase-like"/>
    <property type="match status" value="1"/>
</dbReference>
<evidence type="ECO:0000256" key="3">
    <source>
        <dbReference type="SAM" id="MobiDB-lite"/>
    </source>
</evidence>
<feature type="domain" description="PIPK" evidence="5">
    <location>
        <begin position="705"/>
        <end position="1058"/>
    </location>
</feature>
<dbReference type="CDD" id="cd00139">
    <property type="entry name" value="PIPKc"/>
    <property type="match status" value="1"/>
</dbReference>
<comment type="caution">
    <text evidence="6">The sequence shown here is derived from an EMBL/GenBank/DDBJ whole genome shotgun (WGS) entry which is preliminary data.</text>
</comment>
<dbReference type="PANTHER" id="PTHR23086">
    <property type="entry name" value="PHOSPHATIDYLINOSITOL-4-PHOSPHATE 5-KINASE"/>
    <property type="match status" value="1"/>
</dbReference>
<name>A0AA88KM65_NAELO</name>
<dbReference type="SUPFAM" id="SSF47473">
    <property type="entry name" value="EF-hand"/>
    <property type="match status" value="1"/>
</dbReference>
<dbReference type="PROSITE" id="PS51455">
    <property type="entry name" value="PIPK"/>
    <property type="match status" value="1"/>
</dbReference>
<feature type="domain" description="EF-hand" evidence="4">
    <location>
        <begin position="626"/>
        <end position="661"/>
    </location>
</feature>
<feature type="domain" description="EF-hand" evidence="4">
    <location>
        <begin position="559"/>
        <end position="594"/>
    </location>
</feature>
<dbReference type="PANTHER" id="PTHR23086:SF8">
    <property type="entry name" value="PHOSPHATIDYLINOSITOL 5-PHOSPHATE 4-KINASE, ISOFORM A"/>
    <property type="match status" value="1"/>
</dbReference>
<dbReference type="InterPro" id="IPR027484">
    <property type="entry name" value="PInositol-4-P-5-kinase_N"/>
</dbReference>
<evidence type="ECO:0000313" key="6">
    <source>
        <dbReference type="EMBL" id="KAG2386126.1"/>
    </source>
</evidence>
<feature type="compositionally biased region" description="Low complexity" evidence="3">
    <location>
        <begin position="227"/>
        <end position="266"/>
    </location>
</feature>
<dbReference type="Gene3D" id="3.30.800.10">
    <property type="entry name" value="Phosphatidylinositol Phosphate Kinase II Beta"/>
    <property type="match status" value="1"/>
</dbReference>
<proteinExistence type="predicted"/>
<evidence type="ECO:0000313" key="7">
    <source>
        <dbReference type="Proteomes" id="UP000816034"/>
    </source>
</evidence>
<dbReference type="SMART" id="SM00054">
    <property type="entry name" value="EFh"/>
    <property type="match status" value="3"/>
</dbReference>
<dbReference type="GO" id="GO:0005509">
    <property type="term" value="F:calcium ion binding"/>
    <property type="evidence" value="ECO:0007669"/>
    <property type="project" value="InterPro"/>
</dbReference>
<protein>
    <recommendedName>
        <fullName evidence="8">Phosphatidylinositol-4-phosphate 5-kinase</fullName>
    </recommendedName>
</protein>
<dbReference type="Gene3D" id="3.30.810.10">
    <property type="entry name" value="2-Layer Sandwich"/>
    <property type="match status" value="1"/>
</dbReference>
<keyword evidence="1" id="KW-0106">Calcium</keyword>
<dbReference type="Pfam" id="PF01504">
    <property type="entry name" value="PIP5K"/>
    <property type="match status" value="1"/>
</dbReference>
<dbReference type="GO" id="GO:0005524">
    <property type="term" value="F:ATP binding"/>
    <property type="evidence" value="ECO:0007669"/>
    <property type="project" value="UniProtKB-UniRule"/>
</dbReference>
<dbReference type="InterPro" id="IPR018247">
    <property type="entry name" value="EF_Hand_1_Ca_BS"/>
</dbReference>
<feature type="region of interest" description="Disordered" evidence="3">
    <location>
        <begin position="173"/>
        <end position="303"/>
    </location>
</feature>
<dbReference type="GO" id="GO:0046854">
    <property type="term" value="P:phosphatidylinositol phosphate biosynthetic process"/>
    <property type="evidence" value="ECO:0007669"/>
    <property type="project" value="TreeGrafter"/>
</dbReference>
<feature type="compositionally biased region" description="Low complexity" evidence="3">
    <location>
        <begin position="350"/>
        <end position="373"/>
    </location>
</feature>
<reference evidence="6 7" key="1">
    <citation type="journal article" date="2018" name="BMC Genomics">
        <title>The genome of Naegleria lovaniensis, the basis for a comparative approach to unravel pathogenicity factors of the human pathogenic amoeba N. fowleri.</title>
        <authorList>
            <person name="Liechti N."/>
            <person name="Schurch N."/>
            <person name="Bruggmann R."/>
            <person name="Wittwer M."/>
        </authorList>
    </citation>
    <scope>NUCLEOTIDE SEQUENCE [LARGE SCALE GENOMIC DNA]</scope>
    <source>
        <strain evidence="6 7">ATCC 30569</strain>
    </source>
</reference>
<dbReference type="InterPro" id="IPR023610">
    <property type="entry name" value="PInositol-4/5-P-5/4-kinase"/>
</dbReference>
<dbReference type="InterPro" id="IPR027483">
    <property type="entry name" value="PInositol-4-P-4/5-kinase_C_sf"/>
</dbReference>
<dbReference type="GO" id="GO:0005886">
    <property type="term" value="C:plasma membrane"/>
    <property type="evidence" value="ECO:0007669"/>
    <property type="project" value="TreeGrafter"/>
</dbReference>
<keyword evidence="2" id="KW-0808">Transferase</keyword>
<organism evidence="6 7">
    <name type="scientific">Naegleria lovaniensis</name>
    <name type="common">Amoeba</name>
    <dbReference type="NCBI Taxonomy" id="51637"/>
    <lineage>
        <taxon>Eukaryota</taxon>
        <taxon>Discoba</taxon>
        <taxon>Heterolobosea</taxon>
        <taxon>Tetramitia</taxon>
        <taxon>Eutetramitia</taxon>
        <taxon>Vahlkampfiidae</taxon>
        <taxon>Naegleria</taxon>
    </lineage>
</organism>
<evidence type="ECO:0008006" key="8">
    <source>
        <dbReference type="Google" id="ProtNLM"/>
    </source>
</evidence>
<dbReference type="PROSITE" id="PS50222">
    <property type="entry name" value="EF_HAND_2"/>
    <property type="match status" value="3"/>
</dbReference>
<feature type="domain" description="EF-hand" evidence="4">
    <location>
        <begin position="522"/>
        <end position="557"/>
    </location>
</feature>
<dbReference type="Proteomes" id="UP000816034">
    <property type="component" value="Unassembled WGS sequence"/>
</dbReference>
<dbReference type="InterPro" id="IPR011992">
    <property type="entry name" value="EF-hand-dom_pair"/>
</dbReference>
<keyword evidence="2" id="KW-0418">Kinase</keyword>
<dbReference type="GO" id="GO:0016308">
    <property type="term" value="F:1-phosphatidylinositol-4-phosphate 5-kinase activity"/>
    <property type="evidence" value="ECO:0007669"/>
    <property type="project" value="TreeGrafter"/>
</dbReference>